<keyword evidence="8" id="KW-0812">Transmembrane</keyword>
<dbReference type="PROSITE" id="PS50885">
    <property type="entry name" value="HAMP"/>
    <property type="match status" value="1"/>
</dbReference>
<reference evidence="11 12" key="1">
    <citation type="submission" date="2019-09" db="EMBL/GenBank/DDBJ databases">
        <title>Whole genome sequences of isolates from the Mars Exploration Rovers.</title>
        <authorList>
            <person name="Seuylemezian A."/>
            <person name="Vaishampayan P."/>
        </authorList>
    </citation>
    <scope>NUCLEOTIDE SEQUENCE [LARGE SCALE GENOMIC DNA]</scope>
    <source>
        <strain evidence="11 12">MER_TA_151</strain>
    </source>
</reference>
<feature type="transmembrane region" description="Helical" evidence="8">
    <location>
        <begin position="20"/>
        <end position="39"/>
    </location>
</feature>
<comment type="caution">
    <text evidence="11">The sequence shown here is derived from an EMBL/GenBank/DDBJ whole genome shotgun (WGS) entry which is preliminary data.</text>
</comment>
<dbReference type="SUPFAM" id="SSF58104">
    <property type="entry name" value="Methyl-accepting chemotaxis protein (MCP) signaling domain"/>
    <property type="match status" value="1"/>
</dbReference>
<dbReference type="EMBL" id="VYKL01000015">
    <property type="protein sequence ID" value="KAA9026475.1"/>
    <property type="molecule type" value="Genomic_DNA"/>
</dbReference>
<name>A0A5J5HVQ6_9BACI</name>
<organism evidence="11 12">
    <name type="scientific">Niallia endozanthoxylica</name>
    <dbReference type="NCBI Taxonomy" id="2036016"/>
    <lineage>
        <taxon>Bacteria</taxon>
        <taxon>Bacillati</taxon>
        <taxon>Bacillota</taxon>
        <taxon>Bacilli</taxon>
        <taxon>Bacillales</taxon>
        <taxon>Bacillaceae</taxon>
        <taxon>Niallia</taxon>
    </lineage>
</organism>
<dbReference type="Proteomes" id="UP000326671">
    <property type="component" value="Unassembled WGS sequence"/>
</dbReference>
<dbReference type="PROSITE" id="PS50111">
    <property type="entry name" value="CHEMOTAXIS_TRANSDUC_2"/>
    <property type="match status" value="1"/>
</dbReference>
<evidence type="ECO:0000256" key="3">
    <source>
        <dbReference type="ARBA" id="ARBA00023136"/>
    </source>
</evidence>
<dbReference type="SMART" id="SM00304">
    <property type="entry name" value="HAMP"/>
    <property type="match status" value="1"/>
</dbReference>
<comment type="similarity">
    <text evidence="5">Belongs to the methyl-accepting chemotaxis (MCP) protein family.</text>
</comment>
<evidence type="ECO:0000259" key="10">
    <source>
        <dbReference type="PROSITE" id="PS50885"/>
    </source>
</evidence>
<evidence type="ECO:0000256" key="8">
    <source>
        <dbReference type="SAM" id="Phobius"/>
    </source>
</evidence>
<dbReference type="InterPro" id="IPR003660">
    <property type="entry name" value="HAMP_dom"/>
</dbReference>
<dbReference type="GO" id="GO:0005886">
    <property type="term" value="C:plasma membrane"/>
    <property type="evidence" value="ECO:0007669"/>
    <property type="project" value="UniProtKB-SubCell"/>
</dbReference>
<evidence type="ECO:0000313" key="11">
    <source>
        <dbReference type="EMBL" id="KAA9026475.1"/>
    </source>
</evidence>
<evidence type="ECO:0000256" key="7">
    <source>
        <dbReference type="SAM" id="Coils"/>
    </source>
</evidence>
<dbReference type="Gene3D" id="6.10.340.10">
    <property type="match status" value="1"/>
</dbReference>
<accession>A0A5J5HVQ6</accession>
<feature type="domain" description="HAMP" evidence="10">
    <location>
        <begin position="206"/>
        <end position="259"/>
    </location>
</feature>
<feature type="coiled-coil region" evidence="7">
    <location>
        <begin position="475"/>
        <end position="502"/>
    </location>
</feature>
<keyword evidence="2" id="KW-1003">Cell membrane</keyword>
<feature type="domain" description="Methyl-accepting transducer" evidence="9">
    <location>
        <begin position="278"/>
        <end position="528"/>
    </location>
</feature>
<proteinExistence type="inferred from homology"/>
<dbReference type="AlphaFoldDB" id="A0A5J5HVQ6"/>
<dbReference type="PANTHER" id="PTHR32089">
    <property type="entry name" value="METHYL-ACCEPTING CHEMOTAXIS PROTEIN MCPB"/>
    <property type="match status" value="1"/>
</dbReference>
<dbReference type="Pfam" id="PF00015">
    <property type="entry name" value="MCPsignal"/>
    <property type="match status" value="1"/>
</dbReference>
<dbReference type="Pfam" id="PF00672">
    <property type="entry name" value="HAMP"/>
    <property type="match status" value="1"/>
</dbReference>
<evidence type="ECO:0000256" key="5">
    <source>
        <dbReference type="ARBA" id="ARBA00029447"/>
    </source>
</evidence>
<evidence type="ECO:0000256" key="2">
    <source>
        <dbReference type="ARBA" id="ARBA00022475"/>
    </source>
</evidence>
<evidence type="ECO:0000256" key="6">
    <source>
        <dbReference type="PROSITE-ProRule" id="PRU00284"/>
    </source>
</evidence>
<evidence type="ECO:0000256" key="1">
    <source>
        <dbReference type="ARBA" id="ARBA00004236"/>
    </source>
</evidence>
<evidence type="ECO:0000256" key="4">
    <source>
        <dbReference type="ARBA" id="ARBA00023224"/>
    </source>
</evidence>
<dbReference type="PANTHER" id="PTHR32089:SF112">
    <property type="entry name" value="LYSOZYME-LIKE PROTEIN-RELATED"/>
    <property type="match status" value="1"/>
</dbReference>
<dbReference type="GO" id="GO:0007165">
    <property type="term" value="P:signal transduction"/>
    <property type="evidence" value="ECO:0007669"/>
    <property type="project" value="UniProtKB-KW"/>
</dbReference>
<dbReference type="CDD" id="cd06225">
    <property type="entry name" value="HAMP"/>
    <property type="match status" value="1"/>
</dbReference>
<evidence type="ECO:0000259" key="9">
    <source>
        <dbReference type="PROSITE" id="PS50111"/>
    </source>
</evidence>
<evidence type="ECO:0000313" key="12">
    <source>
        <dbReference type="Proteomes" id="UP000326671"/>
    </source>
</evidence>
<keyword evidence="12" id="KW-1185">Reference proteome</keyword>
<keyword evidence="8" id="KW-1133">Transmembrane helix</keyword>
<protein>
    <submittedName>
        <fullName evidence="11">Methyl-accepting chemotaxis protein</fullName>
    </submittedName>
</protein>
<feature type="transmembrane region" description="Helical" evidence="8">
    <location>
        <begin position="186"/>
        <end position="208"/>
    </location>
</feature>
<keyword evidence="3 8" id="KW-0472">Membrane</keyword>
<keyword evidence="4 6" id="KW-0807">Transducer</keyword>
<dbReference type="OrthoDB" id="2010115at2"/>
<keyword evidence="7" id="KW-0175">Coiled coil</keyword>
<dbReference type="InterPro" id="IPR004089">
    <property type="entry name" value="MCPsignal_dom"/>
</dbReference>
<comment type="subcellular location">
    <subcellularLocation>
        <location evidence="1">Cell membrane</location>
    </subcellularLocation>
</comment>
<sequence length="566" mass="63867">MPINIRLLYDNISSKFTLQARLLLVFLILLMATVSTVSYKSYVKSKETTIYLMEERLEKEVMTVYDLAQNLMLLYVGDKEKFYSEMNRMIKKHGASLAKDGLHGDYFLITDKGAEPFLISRNTSIKFDKVTLDLINSNKDGIIHENVNGEMYSISFKEVQELKGIYTIAIPQKQYLQNVDEMARDIIMVSIISLIVSSIIIIILVRGLTRPLSNLREEMKKVREGNLDIQVETKTTTPEITSLVKSFNSMITQMQGLLVNIASTTNDLTKTGEKLKVTSREVMEENEQLLSAIRIVKAGAEQTAGSSEDSINKFQNMKESTNQICDSMDMIIQKAVHMNKSAMDGDRNIGEMVRTIEGFTLEFKEVSETVRSVKVHSQSIASIVTIIEQIAEQTKLLALNAAIEAARAGEAGKGFAVVAHEVRKLADQSSLATKEISKTIQTMEVIAVKAADDFGEMLNHFELKLITVEESRKSFDILMREIKDVSEMIENSQKQLSLLNETLPIMEAATENFVSISQQTYASSEHMLNASELQRVKVRMNQEEGNRLIELSDLLKRLTKEFQYKS</sequence>
<dbReference type="Gene3D" id="1.10.287.950">
    <property type="entry name" value="Methyl-accepting chemotaxis protein"/>
    <property type="match status" value="1"/>
</dbReference>
<dbReference type="SMART" id="SM00283">
    <property type="entry name" value="MA"/>
    <property type="match status" value="1"/>
</dbReference>
<gene>
    <name evidence="11" type="ORF">F4V44_10680</name>
</gene>